<dbReference type="EMBL" id="AZNF01000019">
    <property type="protein sequence ID" value="KID60388.1"/>
    <property type="molecule type" value="Genomic_DNA"/>
</dbReference>
<keyword evidence="3" id="KW-1185">Reference proteome</keyword>
<proteinExistence type="predicted"/>
<dbReference type="HOGENOM" id="CLU_1661170_0_0_1"/>
<feature type="compositionally biased region" description="Basic and acidic residues" evidence="1">
    <location>
        <begin position="39"/>
        <end position="56"/>
    </location>
</feature>
<organism evidence="2 3">
    <name type="scientific">Metarhizium anisopliae (strain ARSEF 549)</name>
    <dbReference type="NCBI Taxonomy" id="3151832"/>
    <lineage>
        <taxon>Eukaryota</taxon>
        <taxon>Fungi</taxon>
        <taxon>Dikarya</taxon>
        <taxon>Ascomycota</taxon>
        <taxon>Pezizomycotina</taxon>
        <taxon>Sordariomycetes</taxon>
        <taxon>Hypocreomycetidae</taxon>
        <taxon>Hypocreales</taxon>
        <taxon>Clavicipitaceae</taxon>
        <taxon>Metarhizium</taxon>
    </lineage>
</organism>
<accession>A0A0B4EQ83</accession>
<dbReference type="VEuPathDB" id="FungiDB:MAN_09921"/>
<comment type="caution">
    <text evidence="2">The sequence shown here is derived from an EMBL/GenBank/DDBJ whole genome shotgun (WGS) entry which is preliminary data.</text>
</comment>
<feature type="compositionally biased region" description="Basic and acidic residues" evidence="1">
    <location>
        <begin position="64"/>
        <end position="77"/>
    </location>
</feature>
<sequence length="159" mass="17248">MERQKQTRRKYVPCSRGGKVSQPFSQESSGSSLAPKSTPEQKSRENSVEISKEHGNESSSTESDTPKEPKDKAHRELVVPVAIGRPVLPSGSVINSTTSQASTHTPEPGQEAPAPLRMGGLNFPAGNPMHDGSPTNLLLIRVLQPFYDPSHQDLPKLED</sequence>
<name>A0A0B4EQ83_METAF</name>
<dbReference type="AlphaFoldDB" id="A0A0B4EQ83"/>
<feature type="compositionally biased region" description="Polar residues" evidence="1">
    <location>
        <begin position="92"/>
        <end position="105"/>
    </location>
</feature>
<evidence type="ECO:0000313" key="2">
    <source>
        <dbReference type="EMBL" id="KID60388.1"/>
    </source>
</evidence>
<reference evidence="2 3" key="1">
    <citation type="journal article" date="2014" name="Proc. Natl. Acad. Sci. U.S.A.">
        <title>Trajectory and genomic determinants of fungal-pathogen speciation and host adaptation.</title>
        <authorList>
            <person name="Hu X."/>
            <person name="Xiao G."/>
            <person name="Zheng P."/>
            <person name="Shang Y."/>
            <person name="Su Y."/>
            <person name="Zhang X."/>
            <person name="Liu X."/>
            <person name="Zhan S."/>
            <person name="St Leger R.J."/>
            <person name="Wang C."/>
        </authorList>
    </citation>
    <scope>NUCLEOTIDE SEQUENCE [LARGE SCALE GENOMIC DNA]</scope>
    <source>
        <strain evidence="2 3">ARSEF 549</strain>
    </source>
</reference>
<feature type="region of interest" description="Disordered" evidence="1">
    <location>
        <begin position="1"/>
        <end position="129"/>
    </location>
</feature>
<feature type="compositionally biased region" description="Basic residues" evidence="1">
    <location>
        <begin position="1"/>
        <end position="11"/>
    </location>
</feature>
<dbReference type="Proteomes" id="UP000031186">
    <property type="component" value="Unassembled WGS sequence"/>
</dbReference>
<feature type="non-terminal residue" evidence="2">
    <location>
        <position position="1"/>
    </location>
</feature>
<evidence type="ECO:0000256" key="1">
    <source>
        <dbReference type="SAM" id="MobiDB-lite"/>
    </source>
</evidence>
<gene>
    <name evidence="2" type="ORF">MAN_09921</name>
</gene>
<protein>
    <submittedName>
        <fullName evidence="2">Uncharacterized protein</fullName>
    </submittedName>
</protein>
<evidence type="ECO:0000313" key="3">
    <source>
        <dbReference type="Proteomes" id="UP000031186"/>
    </source>
</evidence>
<feature type="compositionally biased region" description="Low complexity" evidence="1">
    <location>
        <begin position="21"/>
        <end position="32"/>
    </location>
</feature>